<proteinExistence type="predicted"/>
<reference evidence="2 3" key="1">
    <citation type="submission" date="2024-03" db="EMBL/GenBank/DDBJ databases">
        <title>Mouse gut bacterial collection (mGBC) of GemPharmatech.</title>
        <authorList>
            <person name="He Y."/>
            <person name="Dong L."/>
            <person name="Wu D."/>
            <person name="Gao X."/>
            <person name="Lin Z."/>
        </authorList>
    </citation>
    <scope>NUCLEOTIDE SEQUENCE [LARGE SCALE GENOMIC DNA]</scope>
    <source>
        <strain evidence="2 3">61-15</strain>
    </source>
</reference>
<accession>A0ABV4D342</accession>
<dbReference type="EMBL" id="JBCLSH010000024">
    <property type="protein sequence ID" value="MEY8443970.1"/>
    <property type="molecule type" value="Genomic_DNA"/>
</dbReference>
<keyword evidence="1" id="KW-0812">Transmembrane</keyword>
<keyword evidence="3" id="KW-1185">Reference proteome</keyword>
<protein>
    <submittedName>
        <fullName evidence="2">Uncharacterized protein</fullName>
    </submittedName>
</protein>
<keyword evidence="1" id="KW-0472">Membrane</keyword>
<gene>
    <name evidence="2" type="ORF">AALA52_06925</name>
</gene>
<evidence type="ECO:0000256" key="1">
    <source>
        <dbReference type="SAM" id="Phobius"/>
    </source>
</evidence>
<feature type="transmembrane region" description="Helical" evidence="1">
    <location>
        <begin position="77"/>
        <end position="98"/>
    </location>
</feature>
<dbReference type="Proteomes" id="UP001565283">
    <property type="component" value="Unassembled WGS sequence"/>
</dbReference>
<sequence length="160" mass="17672">MQNKKTLRATFHQKALAYHTWSAYLSLGIAIVVLPILGILGLETNIELFVLILTIVTHIKAKKMLLASKMRHVGPILLYVSEALSLLAIGPFLIEIAIGGEGHLTLGLAVLIILPIRLTSAVFFFLSAKQMKAAYPEMKMEMQVAKAEFQEAKRAFKKGL</sequence>
<evidence type="ECO:0000313" key="2">
    <source>
        <dbReference type="EMBL" id="MEY8443970.1"/>
    </source>
</evidence>
<feature type="transmembrane region" description="Helical" evidence="1">
    <location>
        <begin position="21"/>
        <end position="42"/>
    </location>
</feature>
<feature type="transmembrane region" description="Helical" evidence="1">
    <location>
        <begin position="104"/>
        <end position="126"/>
    </location>
</feature>
<organism evidence="2 3">
    <name type="scientific">Lactococcus ileimucosae</name>
    <dbReference type="NCBI Taxonomy" id="2941329"/>
    <lineage>
        <taxon>Bacteria</taxon>
        <taxon>Bacillati</taxon>
        <taxon>Bacillota</taxon>
        <taxon>Bacilli</taxon>
        <taxon>Lactobacillales</taxon>
        <taxon>Streptococcaceae</taxon>
        <taxon>Lactococcus</taxon>
    </lineage>
</organism>
<name>A0ABV4D342_9LACT</name>
<evidence type="ECO:0000313" key="3">
    <source>
        <dbReference type="Proteomes" id="UP001565283"/>
    </source>
</evidence>
<comment type="caution">
    <text evidence="2">The sequence shown here is derived from an EMBL/GenBank/DDBJ whole genome shotgun (WGS) entry which is preliminary data.</text>
</comment>
<keyword evidence="1" id="KW-1133">Transmembrane helix</keyword>